<dbReference type="Proteomes" id="UP001523216">
    <property type="component" value="Unassembled WGS sequence"/>
</dbReference>
<reference evidence="2 3" key="1">
    <citation type="submission" date="2022-06" db="EMBL/GenBank/DDBJ databases">
        <title>Actinoplanes abujensis sp. nov., isolated from Nigerian arid soil.</title>
        <authorList>
            <person name="Ding P."/>
        </authorList>
    </citation>
    <scope>NUCLEOTIDE SEQUENCE [LARGE SCALE GENOMIC DNA]</scope>
    <source>
        <strain evidence="3">TRM88002</strain>
    </source>
</reference>
<evidence type="ECO:0000313" key="3">
    <source>
        <dbReference type="Proteomes" id="UP001523216"/>
    </source>
</evidence>
<dbReference type="EMBL" id="JAMQOL010000015">
    <property type="protein sequence ID" value="MCM4078290.1"/>
    <property type="molecule type" value="Genomic_DNA"/>
</dbReference>
<organism evidence="2 3">
    <name type="scientific">Paractinoplanes hotanensis</name>
    <dbReference type="NCBI Taxonomy" id="2906497"/>
    <lineage>
        <taxon>Bacteria</taxon>
        <taxon>Bacillati</taxon>
        <taxon>Actinomycetota</taxon>
        <taxon>Actinomycetes</taxon>
        <taxon>Micromonosporales</taxon>
        <taxon>Micromonosporaceae</taxon>
        <taxon>Paractinoplanes</taxon>
    </lineage>
</organism>
<dbReference type="RefSeq" id="WP_251798131.1">
    <property type="nucleotide sequence ID" value="NZ_JAMQOL010000015.1"/>
</dbReference>
<proteinExistence type="predicted"/>
<protein>
    <submittedName>
        <fullName evidence="2">DUF397 domain-containing protein</fullName>
    </submittedName>
</protein>
<sequence length="67" mass="7301">MIDFSRATWRKSTKSQQSGQCVELAKVDGAIGVRDSKEPNGPILVFTVEEIAAFFDGAAHGEFDDLL</sequence>
<feature type="domain" description="DUF397" evidence="1">
    <location>
        <begin position="7"/>
        <end position="58"/>
    </location>
</feature>
<accession>A0ABT0XXE1</accession>
<evidence type="ECO:0000259" key="1">
    <source>
        <dbReference type="Pfam" id="PF04149"/>
    </source>
</evidence>
<keyword evidence="3" id="KW-1185">Reference proteome</keyword>
<dbReference type="Pfam" id="PF04149">
    <property type="entry name" value="DUF397"/>
    <property type="match status" value="1"/>
</dbReference>
<evidence type="ECO:0000313" key="2">
    <source>
        <dbReference type="EMBL" id="MCM4078290.1"/>
    </source>
</evidence>
<gene>
    <name evidence="2" type="ORF">LXN57_12010</name>
</gene>
<name>A0ABT0XXE1_9ACTN</name>
<dbReference type="InterPro" id="IPR007278">
    <property type="entry name" value="DUF397"/>
</dbReference>
<comment type="caution">
    <text evidence="2">The sequence shown here is derived from an EMBL/GenBank/DDBJ whole genome shotgun (WGS) entry which is preliminary data.</text>
</comment>